<protein>
    <recommendedName>
        <fullName evidence="1">Aminotransferase-like plant mobile domain-containing protein</fullName>
    </recommendedName>
</protein>
<dbReference type="PANTHER" id="PTHR46033">
    <property type="entry name" value="PROTEIN MAIN-LIKE 2"/>
    <property type="match status" value="1"/>
</dbReference>
<feature type="domain" description="Aminotransferase-like plant mobile" evidence="1">
    <location>
        <begin position="153"/>
        <end position="273"/>
    </location>
</feature>
<evidence type="ECO:0000313" key="2">
    <source>
        <dbReference type="EMBL" id="KAG8491652.1"/>
    </source>
</evidence>
<dbReference type="AlphaFoldDB" id="A0A8J5Z659"/>
<dbReference type="PANTHER" id="PTHR46033:SF8">
    <property type="entry name" value="PROTEIN MAINTENANCE OF MERISTEMS-LIKE"/>
    <property type="match status" value="1"/>
</dbReference>
<dbReference type="GO" id="GO:0010073">
    <property type="term" value="P:meristem maintenance"/>
    <property type="evidence" value="ECO:0007669"/>
    <property type="project" value="InterPro"/>
</dbReference>
<organism evidence="2 3">
    <name type="scientific">Gossypium anomalum</name>
    <dbReference type="NCBI Taxonomy" id="47600"/>
    <lineage>
        <taxon>Eukaryota</taxon>
        <taxon>Viridiplantae</taxon>
        <taxon>Streptophyta</taxon>
        <taxon>Embryophyta</taxon>
        <taxon>Tracheophyta</taxon>
        <taxon>Spermatophyta</taxon>
        <taxon>Magnoliopsida</taxon>
        <taxon>eudicotyledons</taxon>
        <taxon>Gunneridae</taxon>
        <taxon>Pentapetalae</taxon>
        <taxon>rosids</taxon>
        <taxon>malvids</taxon>
        <taxon>Malvales</taxon>
        <taxon>Malvaceae</taxon>
        <taxon>Malvoideae</taxon>
        <taxon>Gossypium</taxon>
    </lineage>
</organism>
<dbReference type="InterPro" id="IPR019557">
    <property type="entry name" value="AminoTfrase-like_pln_mobile"/>
</dbReference>
<dbReference type="Proteomes" id="UP000701853">
    <property type="component" value="Chromosome 6"/>
</dbReference>
<dbReference type="EMBL" id="JAHUZN010000006">
    <property type="protein sequence ID" value="KAG8491652.1"/>
    <property type="molecule type" value="Genomic_DNA"/>
</dbReference>
<feature type="domain" description="Aminotransferase-like plant mobile" evidence="1">
    <location>
        <begin position="25"/>
        <end position="98"/>
    </location>
</feature>
<sequence length="405" mass="46568">MGKPAILQIRGYLQQAKFLHVSRMTRGCKLDFTLISALVERWRPETYTFHFSYGECIIKLEDIVLQLGMPMDGPIIMGSVVVLIKVDLYRALLGKVLDKFEGGWISINWRFFGPRYRIRCQSMVAYSYCSHGSGGDNSFYVPRWNHGLSYVGLLKDLEDSKLLLDQCSEADFKWMSYAETDIISCIPPEVLENREMWDAKVSLVVHTTIEIHESDQVLRQFEWRQRISPPLRDLKELHKVDMLGKKDDDWTQRKMSNTYRGSNSPASRIYYRWRREEAKFGARSNDDHPSSSIIGDAPIAGKSGSEWFFFLRSRVEVYVEVSIDDRYVVMDRATGTFNLPFYPNAGTAVDTRGLSNGEWLLWCSKCVTPFGVTMVVFIKQAINNYSRYHAGPSLTSIVLEHPLST</sequence>
<reference evidence="2 3" key="1">
    <citation type="journal article" date="2021" name="bioRxiv">
        <title>The Gossypium anomalum genome as a resource for cotton improvement and evolutionary analysis of hybrid incompatibility.</title>
        <authorList>
            <person name="Grover C.E."/>
            <person name="Yuan D."/>
            <person name="Arick M.A."/>
            <person name="Miller E.R."/>
            <person name="Hu G."/>
            <person name="Peterson D.G."/>
            <person name="Wendel J.F."/>
            <person name="Udall J.A."/>
        </authorList>
    </citation>
    <scope>NUCLEOTIDE SEQUENCE [LARGE SCALE GENOMIC DNA]</scope>
    <source>
        <strain evidence="2">JFW-Udall</strain>
        <tissue evidence="2">Leaf</tissue>
    </source>
</reference>
<keyword evidence="3" id="KW-1185">Reference proteome</keyword>
<gene>
    <name evidence="2" type="ORF">CXB51_014931</name>
</gene>
<comment type="caution">
    <text evidence="2">The sequence shown here is derived from an EMBL/GenBank/DDBJ whole genome shotgun (WGS) entry which is preliminary data.</text>
</comment>
<name>A0A8J5Z659_9ROSI</name>
<evidence type="ECO:0000313" key="3">
    <source>
        <dbReference type="Proteomes" id="UP000701853"/>
    </source>
</evidence>
<dbReference type="OrthoDB" id="1503671at2759"/>
<evidence type="ECO:0000259" key="1">
    <source>
        <dbReference type="Pfam" id="PF10536"/>
    </source>
</evidence>
<proteinExistence type="predicted"/>
<dbReference type="Pfam" id="PF10536">
    <property type="entry name" value="PMD"/>
    <property type="match status" value="2"/>
</dbReference>
<accession>A0A8J5Z659</accession>
<dbReference type="InterPro" id="IPR044824">
    <property type="entry name" value="MAIN-like"/>
</dbReference>